<reference evidence="3" key="1">
    <citation type="journal article" date="2013" name="Nature">
        <title>Draft genome of the wheat A-genome progenitor Triticum urartu.</title>
        <authorList>
            <person name="Ling H.Q."/>
            <person name="Zhao S."/>
            <person name="Liu D."/>
            <person name="Wang J."/>
            <person name="Sun H."/>
            <person name="Zhang C."/>
            <person name="Fan H."/>
            <person name="Li D."/>
            <person name="Dong L."/>
            <person name="Tao Y."/>
            <person name="Gao C."/>
            <person name="Wu H."/>
            <person name="Li Y."/>
            <person name="Cui Y."/>
            <person name="Guo X."/>
            <person name="Zheng S."/>
            <person name="Wang B."/>
            <person name="Yu K."/>
            <person name="Liang Q."/>
            <person name="Yang W."/>
            <person name="Lou X."/>
            <person name="Chen J."/>
            <person name="Feng M."/>
            <person name="Jian J."/>
            <person name="Zhang X."/>
            <person name="Luo G."/>
            <person name="Jiang Y."/>
            <person name="Liu J."/>
            <person name="Wang Z."/>
            <person name="Sha Y."/>
            <person name="Zhang B."/>
            <person name="Wu H."/>
            <person name="Tang D."/>
            <person name="Shen Q."/>
            <person name="Xue P."/>
            <person name="Zou S."/>
            <person name="Wang X."/>
            <person name="Liu X."/>
            <person name="Wang F."/>
            <person name="Yang Y."/>
            <person name="An X."/>
            <person name="Dong Z."/>
            <person name="Zhang K."/>
            <person name="Zhang X."/>
            <person name="Luo M.C."/>
            <person name="Dvorak J."/>
            <person name="Tong Y."/>
            <person name="Wang J."/>
            <person name="Yang H."/>
            <person name="Li Z."/>
            <person name="Wang D."/>
            <person name="Zhang A."/>
            <person name="Wang J."/>
        </authorList>
    </citation>
    <scope>NUCLEOTIDE SEQUENCE</scope>
    <source>
        <strain evidence="3">cv. G1812</strain>
    </source>
</reference>
<feature type="compositionally biased region" description="Low complexity" evidence="1">
    <location>
        <begin position="31"/>
        <end position="46"/>
    </location>
</feature>
<dbReference type="Gramene" id="TuG1812G0600001192.01.T02">
    <property type="protein sequence ID" value="TuG1812G0600001192.01.T02.cds316726"/>
    <property type="gene ID" value="TuG1812G0600001192.01"/>
</dbReference>
<reference evidence="2" key="2">
    <citation type="submission" date="2018-03" db="EMBL/GenBank/DDBJ databases">
        <title>The Triticum urartu genome reveals the dynamic nature of wheat genome evolution.</title>
        <authorList>
            <person name="Ling H."/>
            <person name="Ma B."/>
            <person name="Shi X."/>
            <person name="Liu H."/>
            <person name="Dong L."/>
            <person name="Sun H."/>
            <person name="Cao Y."/>
            <person name="Gao Q."/>
            <person name="Zheng S."/>
            <person name="Li Y."/>
            <person name="Yu Y."/>
            <person name="Du H."/>
            <person name="Qi M."/>
            <person name="Li Y."/>
            <person name="Yu H."/>
            <person name="Cui Y."/>
            <person name="Wang N."/>
            <person name="Chen C."/>
            <person name="Wu H."/>
            <person name="Zhao Y."/>
            <person name="Zhang J."/>
            <person name="Li Y."/>
            <person name="Zhou W."/>
            <person name="Zhang B."/>
            <person name="Hu W."/>
            <person name="Eijk M."/>
            <person name="Tang J."/>
            <person name="Witsenboer H."/>
            <person name="Zhao S."/>
            <person name="Li Z."/>
            <person name="Zhang A."/>
            <person name="Wang D."/>
            <person name="Liang C."/>
        </authorList>
    </citation>
    <scope>NUCLEOTIDE SEQUENCE [LARGE SCALE GENOMIC DNA]</scope>
    <source>
        <strain evidence="2">cv. G1812</strain>
    </source>
</reference>
<reference evidence="2" key="3">
    <citation type="submission" date="2022-06" db="UniProtKB">
        <authorList>
            <consortium name="EnsemblPlants"/>
        </authorList>
    </citation>
    <scope>IDENTIFICATION</scope>
</reference>
<name>A0A8R7QQE5_TRIUA</name>
<keyword evidence="3" id="KW-1185">Reference proteome</keyword>
<feature type="region of interest" description="Disordered" evidence="1">
    <location>
        <begin position="1"/>
        <end position="54"/>
    </location>
</feature>
<dbReference type="AlphaFoldDB" id="A0A8R7QQE5"/>
<evidence type="ECO:0000256" key="1">
    <source>
        <dbReference type="SAM" id="MobiDB-lite"/>
    </source>
</evidence>
<sequence>GTAALAGASFTSPSPPIKTARLSSPSQPLHRLAATARPPARPPAASDRFRFRPPPADEVRTLAVPSRPALRLSCAPVPSIG</sequence>
<protein>
    <submittedName>
        <fullName evidence="2">Uncharacterized protein</fullName>
    </submittedName>
</protein>
<dbReference type="Proteomes" id="UP000015106">
    <property type="component" value="Chromosome 6"/>
</dbReference>
<gene>
    <name evidence="2" type="primary">LOC125514337</name>
</gene>
<accession>A0A8R7QQE5</accession>
<evidence type="ECO:0000313" key="3">
    <source>
        <dbReference type="Proteomes" id="UP000015106"/>
    </source>
</evidence>
<proteinExistence type="predicted"/>
<organism evidence="2 3">
    <name type="scientific">Triticum urartu</name>
    <name type="common">Red wild einkorn</name>
    <name type="synonym">Crithodium urartu</name>
    <dbReference type="NCBI Taxonomy" id="4572"/>
    <lineage>
        <taxon>Eukaryota</taxon>
        <taxon>Viridiplantae</taxon>
        <taxon>Streptophyta</taxon>
        <taxon>Embryophyta</taxon>
        <taxon>Tracheophyta</taxon>
        <taxon>Spermatophyta</taxon>
        <taxon>Magnoliopsida</taxon>
        <taxon>Liliopsida</taxon>
        <taxon>Poales</taxon>
        <taxon>Poaceae</taxon>
        <taxon>BOP clade</taxon>
        <taxon>Pooideae</taxon>
        <taxon>Triticodae</taxon>
        <taxon>Triticeae</taxon>
        <taxon>Triticinae</taxon>
        <taxon>Triticum</taxon>
    </lineage>
</organism>
<evidence type="ECO:0000313" key="2">
    <source>
        <dbReference type="EnsemblPlants" id="TuG1812G0600001192.01.T02.cds316726"/>
    </source>
</evidence>
<dbReference type="EnsemblPlants" id="TuG1812G0600001192.01.T02">
    <property type="protein sequence ID" value="TuG1812G0600001192.01.T02.cds316726"/>
    <property type="gene ID" value="TuG1812G0600001192.01"/>
</dbReference>